<keyword evidence="1" id="KW-0812">Transmembrane</keyword>
<comment type="caution">
    <text evidence="2">The sequence shown here is derived from an EMBL/GenBank/DDBJ whole genome shotgun (WGS) entry which is preliminary data.</text>
</comment>
<accession>A0A391PLS7</accession>
<evidence type="ECO:0000313" key="3">
    <source>
        <dbReference type="Proteomes" id="UP000265643"/>
    </source>
</evidence>
<organism evidence="2 3">
    <name type="scientific">Mediterraneibacter butyricigenes</name>
    <dbReference type="NCBI Taxonomy" id="2316025"/>
    <lineage>
        <taxon>Bacteria</taxon>
        <taxon>Bacillati</taxon>
        <taxon>Bacillota</taxon>
        <taxon>Clostridia</taxon>
        <taxon>Lachnospirales</taxon>
        <taxon>Lachnospiraceae</taxon>
        <taxon>Mediterraneibacter</taxon>
    </lineage>
</organism>
<keyword evidence="1" id="KW-1133">Transmembrane helix</keyword>
<keyword evidence="3" id="KW-1185">Reference proteome</keyword>
<evidence type="ECO:0000313" key="2">
    <source>
        <dbReference type="EMBL" id="GCA67982.1"/>
    </source>
</evidence>
<keyword evidence="1" id="KW-0472">Membrane</keyword>
<name>A0A391PLS7_9FIRM</name>
<feature type="transmembrane region" description="Helical" evidence="1">
    <location>
        <begin position="20"/>
        <end position="37"/>
    </location>
</feature>
<feature type="transmembrane region" description="Helical" evidence="1">
    <location>
        <begin position="58"/>
        <end position="78"/>
    </location>
</feature>
<dbReference type="AlphaFoldDB" id="A0A391PLS7"/>
<evidence type="ECO:0000256" key="1">
    <source>
        <dbReference type="SAM" id="Phobius"/>
    </source>
</evidence>
<dbReference type="EMBL" id="BHGK01000001">
    <property type="protein sequence ID" value="GCA67982.1"/>
    <property type="molecule type" value="Genomic_DNA"/>
</dbReference>
<dbReference type="Proteomes" id="UP000265643">
    <property type="component" value="Unassembled WGS sequence"/>
</dbReference>
<protein>
    <submittedName>
        <fullName evidence="2">Uncharacterized protein</fullName>
    </submittedName>
</protein>
<sequence length="86" mass="9795">MDNVEYGIQETEAKKGKNPARVSALAGFFFFTLRYMTIKLAGLPRSHVDVLTLRTRGIIYKSVRSILGLYFWCGIVIMETDCRTES</sequence>
<proteinExistence type="predicted"/>
<gene>
    <name evidence="2" type="ORF">KGMB01110_24180</name>
</gene>
<reference evidence="3" key="1">
    <citation type="submission" date="2018-09" db="EMBL/GenBank/DDBJ databases">
        <title>Draft Genome Sequence of Mediterraneibacter sp. KCTC 15684.</title>
        <authorList>
            <person name="Kim J.S."/>
            <person name="Han K.I."/>
            <person name="Suh M.K."/>
            <person name="Lee K.C."/>
            <person name="Eom M.K."/>
            <person name="Lee J.H."/>
            <person name="Park S.H."/>
            <person name="Kang S.W."/>
            <person name="Park J.E."/>
            <person name="Oh B.S."/>
            <person name="Yu S.Y."/>
            <person name="Choi S.H."/>
            <person name="Lee D.H."/>
            <person name="Yoon H."/>
            <person name="Kim B."/>
            <person name="Yang S.J."/>
            <person name="Lee J.S."/>
        </authorList>
    </citation>
    <scope>NUCLEOTIDE SEQUENCE [LARGE SCALE GENOMIC DNA]</scope>
    <source>
        <strain evidence="3">KCTC 15684</strain>
    </source>
</reference>